<dbReference type="GO" id="GO:0006508">
    <property type="term" value="P:proteolysis"/>
    <property type="evidence" value="ECO:0007669"/>
    <property type="project" value="UniProtKB-KW"/>
</dbReference>
<feature type="domain" description="Peptidase S8/S53" evidence="11">
    <location>
        <begin position="196"/>
        <end position="680"/>
    </location>
</feature>
<dbReference type="InterPro" id="IPR015500">
    <property type="entry name" value="Peptidase_S8_subtilisin-rel"/>
</dbReference>
<evidence type="ECO:0000256" key="5">
    <source>
        <dbReference type="ARBA" id="ARBA00022801"/>
    </source>
</evidence>
<dbReference type="GO" id="GO:0005975">
    <property type="term" value="P:carbohydrate metabolic process"/>
    <property type="evidence" value="ECO:0007669"/>
    <property type="project" value="UniProtKB-ARBA"/>
</dbReference>
<accession>A0A2T7WLD8</accession>
<evidence type="ECO:0000259" key="13">
    <source>
        <dbReference type="Pfam" id="PF05922"/>
    </source>
</evidence>
<reference evidence="16 17" key="1">
    <citation type="submission" date="2018-04" db="EMBL/GenBank/DDBJ databases">
        <authorList>
            <person name="Go L.Y."/>
            <person name="Mitchell J.A."/>
        </authorList>
    </citation>
    <scope>NUCLEOTIDE SEQUENCE [LARGE SCALE GENOMIC DNA]</scope>
    <source>
        <strain evidence="16 17">TPD7010</strain>
    </source>
</reference>
<evidence type="ECO:0000256" key="9">
    <source>
        <dbReference type="RuleBase" id="RU003355"/>
    </source>
</evidence>
<feature type="active site" description="Charge relay system" evidence="7 8">
    <location>
        <position position="205"/>
    </location>
</feature>
<evidence type="ECO:0000256" key="8">
    <source>
        <dbReference type="PROSITE-ProRule" id="PRU01240"/>
    </source>
</evidence>
<dbReference type="Gene3D" id="3.40.50.200">
    <property type="entry name" value="Peptidase S8/S53 domain"/>
    <property type="match status" value="1"/>
</dbReference>
<dbReference type="Gene3D" id="3.30.70.80">
    <property type="entry name" value="Peptidase S8 propeptide/proteinase inhibitor I9"/>
    <property type="match status" value="1"/>
</dbReference>
<feature type="active site" description="Charge relay system" evidence="7 8">
    <location>
        <position position="295"/>
    </location>
</feature>
<gene>
    <name evidence="16" type="ORF">DC432_07110</name>
</gene>
<dbReference type="EMBL" id="QDFT01000013">
    <property type="protein sequence ID" value="PVE75381.1"/>
    <property type="molecule type" value="Genomic_DNA"/>
</dbReference>
<dbReference type="Pfam" id="PF05922">
    <property type="entry name" value="Inhibitor_I9"/>
    <property type="match status" value="1"/>
</dbReference>
<dbReference type="InterPro" id="IPR037045">
    <property type="entry name" value="S8pro/Inhibitor_I9_sf"/>
</dbReference>
<evidence type="ECO:0000313" key="17">
    <source>
        <dbReference type="Proteomes" id="UP000244649"/>
    </source>
</evidence>
<keyword evidence="2" id="KW-0964">Secreted</keyword>
<protein>
    <submittedName>
        <fullName evidence="16">Serine protease</fullName>
    </submittedName>
</protein>
<dbReference type="Gene3D" id="2.60.40.10">
    <property type="entry name" value="Immunoglobulins"/>
    <property type="match status" value="1"/>
</dbReference>
<dbReference type="InterPro" id="IPR000209">
    <property type="entry name" value="Peptidase_S8/S53_dom"/>
</dbReference>
<dbReference type="PROSITE" id="PS00138">
    <property type="entry name" value="SUBTILASE_SER"/>
    <property type="match status" value="1"/>
</dbReference>
<dbReference type="SUPFAM" id="SSF52025">
    <property type="entry name" value="PA domain"/>
    <property type="match status" value="1"/>
</dbReference>
<evidence type="ECO:0000256" key="6">
    <source>
        <dbReference type="ARBA" id="ARBA00022825"/>
    </source>
</evidence>
<keyword evidence="4" id="KW-0732">Signal</keyword>
<dbReference type="InterPro" id="IPR036852">
    <property type="entry name" value="Peptidase_S8/S53_dom_sf"/>
</dbReference>
<evidence type="ECO:0000256" key="1">
    <source>
        <dbReference type="ARBA" id="ARBA00011073"/>
    </source>
</evidence>
<evidence type="ECO:0000256" key="10">
    <source>
        <dbReference type="SAM" id="MobiDB-lite"/>
    </source>
</evidence>
<dbReference type="InterPro" id="IPR023827">
    <property type="entry name" value="Peptidase_S8_Asp-AS"/>
</dbReference>
<dbReference type="InterPro" id="IPR041469">
    <property type="entry name" value="Subtilisin-like_FN3"/>
</dbReference>
<dbReference type="PROSITE" id="PS51892">
    <property type="entry name" value="SUBTILASE"/>
    <property type="match status" value="1"/>
</dbReference>
<comment type="similarity">
    <text evidence="1 8 9">Belongs to the peptidase S8 family.</text>
</comment>
<dbReference type="InterPro" id="IPR032109">
    <property type="entry name" value="Big_3_5"/>
</dbReference>
<dbReference type="Gene3D" id="3.50.30.30">
    <property type="match status" value="1"/>
</dbReference>
<dbReference type="InterPro" id="IPR003137">
    <property type="entry name" value="PA_domain"/>
</dbReference>
<dbReference type="Pfam" id="PF17766">
    <property type="entry name" value="fn3_6"/>
    <property type="match status" value="1"/>
</dbReference>
<proteinExistence type="inferred from homology"/>
<evidence type="ECO:0000256" key="7">
    <source>
        <dbReference type="PIRSR" id="PIRSR615500-1"/>
    </source>
</evidence>
<dbReference type="Pfam" id="PF02225">
    <property type="entry name" value="PA"/>
    <property type="match status" value="1"/>
</dbReference>
<dbReference type="Gene3D" id="2.60.120.380">
    <property type="match status" value="1"/>
</dbReference>
<dbReference type="PRINTS" id="PR00723">
    <property type="entry name" value="SUBTILISIN"/>
</dbReference>
<feature type="domain" description="Bacterial Ig-like" evidence="14">
    <location>
        <begin position="1128"/>
        <end position="1211"/>
    </location>
</feature>
<dbReference type="Proteomes" id="UP000244649">
    <property type="component" value="Unassembled WGS sequence"/>
</dbReference>
<dbReference type="PROSITE" id="PS00136">
    <property type="entry name" value="SUBTILASE_ASP"/>
    <property type="match status" value="1"/>
</dbReference>
<feature type="domain" description="PA" evidence="12">
    <location>
        <begin position="457"/>
        <end position="543"/>
    </location>
</feature>
<dbReference type="AlphaFoldDB" id="A0A2T7WLD8"/>
<dbReference type="Pfam" id="PF16640">
    <property type="entry name" value="Big_3_5"/>
    <property type="match status" value="1"/>
</dbReference>
<name>A0A2T7WLD8_MICTE</name>
<feature type="active site" description="Charge relay system" evidence="7 8">
    <location>
        <position position="627"/>
    </location>
</feature>
<dbReference type="Gene3D" id="2.60.40.2700">
    <property type="match status" value="1"/>
</dbReference>
<evidence type="ECO:0000256" key="3">
    <source>
        <dbReference type="ARBA" id="ARBA00022670"/>
    </source>
</evidence>
<dbReference type="Pfam" id="PF00082">
    <property type="entry name" value="Peptidase_S8"/>
    <property type="match status" value="1"/>
</dbReference>
<feature type="region of interest" description="Disordered" evidence="10">
    <location>
        <begin position="1"/>
        <end position="22"/>
    </location>
</feature>
<sequence>MFDQRAPPMSRRSLNSSPRLERTMGRTLRSVAAISLAGLFTVAGGTAVQAAEVGEGVTPPTPIESATGRYIVVLDEAPVATYGGGEAGLEATKSEDANLDTGTPEARRYSAFLEQRQQDVADEAGVRPDYSYTIAVNGFSATMDPNQAAKLAATKGVQKVVPDEIRHPAAVPSTEFLGLEGDNGVWQKVGGIDAAGEGVVVGVVDTGIAPENPAFAGEQLGTTPGDEPYLDGNDVVYRKGDGTDFRSPRVAEGNGWSLSDYSTKLIGARYFGEGAAATGFTFEADYLSPRDGDAHGSHTASTAAGNNGVEADVEGIDFGAISGVAPAAKVSAYKACWAGPDPLVTTDDVCALSDLLGAINAAVDDGVDVINYSIGGGAATSTLAIEDQAFFNAAAAGVFVAVSAGNSGPGASTADHASPWYTTVAASTIPTYEGTVKLPDGFQAAGASVSVPAGQEVTAPVVYAGDIAASGTDPANAALCLLGSLDPAQAAGKIVVCDRGQNARVEKSQAVKDAGGVGMILVNVTPASVDNDFHSVPTVHIDARYRDALLAYVRGTADATATLVGENVTGETTPTPQVAGFSSRGPMLADGSDILKPDVSAPGVAILAAAANAPGATPTFEFLSGTSMSSPHVAGLAALYLGERPLATPAEVKSAMMTTAYDTVDVEGAPAQDPFAQGAGHVDPTKYFDPGLLYLNEPADWAAFLQGKGLEDFGVEPIDGSDLNLASISIGSLAKPQTVTRTVTSTQAGTFSASVEVPGVDAVVEPSTLEFGAAGESKSFTVTFSRTTAPAEQWTTGFLTWTSGDTQVRSPIALRPATAEAPAEVSGTGLSGSTSVEVLPGVGGELPLTLSGLAAQTLLTDPANPVDGHSGDQDSGDADGYVRWTVDVPEGTTLSRFTLDSSDDTGSDLDLFVSRVVSPDDLRYYERFTSATASADEQVSLPNPTPGTYLIEANLYSFTGPFTWDMTTVNVTPGGEGQLTATPNPLPVEQGVATSYELSWQGLAANTRYLGVVQYGDSDVQTVLTVDSGEAAPVVVEAPTVSGTAKVGRTLTATPGTWDPADVTTAYQWLRDGQPIDGATGATYRVQRADQGTTLSVRVTATDPATGLSGTADSNGAPVVVSSRISVTPSPRVGTTGEPFVLTVTVKPTAGPAAQGDVTVTVGGKDYVATLQNGTATITVDPQTRGVQRVTAVYAGSATVEGSRTTTSIYVKR</sequence>
<evidence type="ECO:0000313" key="16">
    <source>
        <dbReference type="EMBL" id="PVE75381.1"/>
    </source>
</evidence>
<organism evidence="16 17">
    <name type="scientific">Microbacterium testaceum</name>
    <name type="common">Aureobacterium testaceum</name>
    <name type="synonym">Brevibacterium testaceum</name>
    <dbReference type="NCBI Taxonomy" id="2033"/>
    <lineage>
        <taxon>Bacteria</taxon>
        <taxon>Bacillati</taxon>
        <taxon>Actinomycetota</taxon>
        <taxon>Actinomycetes</taxon>
        <taxon>Micrococcales</taxon>
        <taxon>Microbacteriaceae</taxon>
        <taxon>Microbacterium</taxon>
    </lineage>
</organism>
<comment type="caution">
    <text evidence="16">The sequence shown here is derived from an EMBL/GenBank/DDBJ whole genome shotgun (WGS) entry which is preliminary data.</text>
</comment>
<keyword evidence="6 8" id="KW-0720">Serine protease</keyword>
<evidence type="ECO:0000259" key="15">
    <source>
        <dbReference type="Pfam" id="PF17766"/>
    </source>
</evidence>
<dbReference type="CDD" id="cd02120">
    <property type="entry name" value="PA_subtilisin_like"/>
    <property type="match status" value="1"/>
</dbReference>
<evidence type="ECO:0000259" key="11">
    <source>
        <dbReference type="Pfam" id="PF00082"/>
    </source>
</evidence>
<evidence type="ECO:0000259" key="12">
    <source>
        <dbReference type="Pfam" id="PF02225"/>
    </source>
</evidence>
<dbReference type="InterPro" id="IPR046450">
    <property type="entry name" value="PA_dom_sf"/>
</dbReference>
<evidence type="ECO:0000259" key="14">
    <source>
        <dbReference type="Pfam" id="PF16640"/>
    </source>
</evidence>
<dbReference type="SUPFAM" id="SSF52743">
    <property type="entry name" value="Subtilisin-like"/>
    <property type="match status" value="1"/>
</dbReference>
<evidence type="ECO:0000256" key="2">
    <source>
        <dbReference type="ARBA" id="ARBA00022525"/>
    </source>
</evidence>
<dbReference type="InterPro" id="IPR045051">
    <property type="entry name" value="SBT"/>
</dbReference>
<dbReference type="PANTHER" id="PTHR10795">
    <property type="entry name" value="PROPROTEIN CONVERTASE SUBTILISIN/KEXIN"/>
    <property type="match status" value="1"/>
</dbReference>
<evidence type="ECO:0000256" key="4">
    <source>
        <dbReference type="ARBA" id="ARBA00022729"/>
    </source>
</evidence>
<dbReference type="Gene3D" id="2.60.40.2310">
    <property type="match status" value="1"/>
</dbReference>
<keyword evidence="5 8" id="KW-0378">Hydrolase</keyword>
<dbReference type="GO" id="GO:0004252">
    <property type="term" value="F:serine-type endopeptidase activity"/>
    <property type="evidence" value="ECO:0007669"/>
    <property type="project" value="UniProtKB-UniRule"/>
</dbReference>
<feature type="domain" description="Inhibitor I9" evidence="13">
    <location>
        <begin position="69"/>
        <end position="167"/>
    </location>
</feature>
<dbReference type="InterPro" id="IPR010259">
    <property type="entry name" value="S8pro/Inhibitor_I9"/>
</dbReference>
<dbReference type="InterPro" id="IPR013783">
    <property type="entry name" value="Ig-like_fold"/>
</dbReference>
<feature type="domain" description="Subtilisin-like protease fibronectin type-III" evidence="15">
    <location>
        <begin position="722"/>
        <end position="813"/>
    </location>
</feature>
<keyword evidence="3 8" id="KW-0645">Protease</keyword>
<dbReference type="InterPro" id="IPR023828">
    <property type="entry name" value="Peptidase_S8_Ser-AS"/>
</dbReference>